<dbReference type="InterPro" id="IPR000917">
    <property type="entry name" value="Sulfatase_N"/>
</dbReference>
<keyword evidence="1" id="KW-0812">Transmembrane</keyword>
<keyword evidence="1" id="KW-0472">Membrane</keyword>
<evidence type="ECO:0000259" key="2">
    <source>
        <dbReference type="Pfam" id="PF00884"/>
    </source>
</evidence>
<gene>
    <name evidence="3" type="ORF">S01H1_63361</name>
</gene>
<feature type="domain" description="Sulfatase N-terminal" evidence="2">
    <location>
        <begin position="116"/>
        <end position="209"/>
    </location>
</feature>
<keyword evidence="1" id="KW-1133">Transmembrane helix</keyword>
<dbReference type="SUPFAM" id="SSF53649">
    <property type="entry name" value="Alkaline phosphatase-like"/>
    <property type="match status" value="1"/>
</dbReference>
<evidence type="ECO:0000313" key="3">
    <source>
        <dbReference type="EMBL" id="GAG34965.1"/>
    </source>
</evidence>
<reference evidence="3" key="1">
    <citation type="journal article" date="2014" name="Front. Microbiol.">
        <title>High frequency of phylogenetically diverse reductive dehalogenase-homologous genes in deep subseafloor sedimentary metagenomes.</title>
        <authorList>
            <person name="Kawai M."/>
            <person name="Futagami T."/>
            <person name="Toyoda A."/>
            <person name="Takaki Y."/>
            <person name="Nishi S."/>
            <person name="Hori S."/>
            <person name="Arai W."/>
            <person name="Tsubouchi T."/>
            <person name="Morono Y."/>
            <person name="Uchiyama I."/>
            <person name="Ito T."/>
            <person name="Fujiyama A."/>
            <person name="Inagaki F."/>
            <person name="Takami H."/>
        </authorList>
    </citation>
    <scope>NUCLEOTIDE SEQUENCE</scope>
    <source>
        <strain evidence="3">Expedition CK06-06</strain>
    </source>
</reference>
<accession>X0WWC4</accession>
<dbReference type="PANTHER" id="PTHR43751:SF3">
    <property type="entry name" value="SULFATASE N-TERMINAL DOMAIN-CONTAINING PROTEIN"/>
    <property type="match status" value="1"/>
</dbReference>
<feature type="transmembrane region" description="Helical" evidence="1">
    <location>
        <begin position="21"/>
        <end position="41"/>
    </location>
</feature>
<dbReference type="AlphaFoldDB" id="X0WWC4"/>
<dbReference type="InterPro" id="IPR052701">
    <property type="entry name" value="GAG_Ulvan_Degrading_Sulfatases"/>
</dbReference>
<sequence length="253" mass="27946">IFRQFPHWKILAANAAYDGRNVPLVLGVIFLATMHVVQATLFERLCWISVFGLAVVLAAFPAAFFERRLFRGEPAFRKARRWPDRIGILFLVLNLLVAGRFAAGKAPEAPEGSPPVFFISVDTVRADHLSVYGYARQTCPNLEALAADGVVVEQHISQAPWTLPAHATMFCGLPPGEHGVTTQARAFSPSTPLFPEVLKERGYRNGAIVSSLLLSPTFGYAPGFDKYEMNIEFSGEEVVQKGLRWLFASKKTP</sequence>
<feature type="transmembrane region" description="Helical" evidence="1">
    <location>
        <begin position="47"/>
        <end position="65"/>
    </location>
</feature>
<proteinExistence type="predicted"/>
<protein>
    <recommendedName>
        <fullName evidence="2">Sulfatase N-terminal domain-containing protein</fullName>
    </recommendedName>
</protein>
<dbReference type="EMBL" id="BARS01041689">
    <property type="protein sequence ID" value="GAG34965.1"/>
    <property type="molecule type" value="Genomic_DNA"/>
</dbReference>
<dbReference type="Gene3D" id="3.40.720.10">
    <property type="entry name" value="Alkaline Phosphatase, subunit A"/>
    <property type="match status" value="1"/>
</dbReference>
<comment type="caution">
    <text evidence="3">The sequence shown here is derived from an EMBL/GenBank/DDBJ whole genome shotgun (WGS) entry which is preliminary data.</text>
</comment>
<organism evidence="3">
    <name type="scientific">marine sediment metagenome</name>
    <dbReference type="NCBI Taxonomy" id="412755"/>
    <lineage>
        <taxon>unclassified sequences</taxon>
        <taxon>metagenomes</taxon>
        <taxon>ecological metagenomes</taxon>
    </lineage>
</organism>
<feature type="transmembrane region" description="Helical" evidence="1">
    <location>
        <begin position="86"/>
        <end position="103"/>
    </location>
</feature>
<name>X0WWC4_9ZZZZ</name>
<dbReference type="PANTHER" id="PTHR43751">
    <property type="entry name" value="SULFATASE"/>
    <property type="match status" value="1"/>
</dbReference>
<dbReference type="Pfam" id="PF00884">
    <property type="entry name" value="Sulfatase"/>
    <property type="match status" value="1"/>
</dbReference>
<feature type="non-terminal residue" evidence="3">
    <location>
        <position position="1"/>
    </location>
</feature>
<evidence type="ECO:0000256" key="1">
    <source>
        <dbReference type="SAM" id="Phobius"/>
    </source>
</evidence>
<feature type="non-terminal residue" evidence="3">
    <location>
        <position position="253"/>
    </location>
</feature>
<dbReference type="InterPro" id="IPR017850">
    <property type="entry name" value="Alkaline_phosphatase_core_sf"/>
</dbReference>